<dbReference type="AlphaFoldDB" id="A0A0C3GFI3"/>
<proteinExistence type="predicted"/>
<accession>A0A0C3GFI3</accession>
<keyword evidence="3" id="KW-1185">Reference proteome</keyword>
<sequence>MSSEGSDAHVEQSIYGSIVDPATGKARTTLKPSEVAPPTSVEEVPQQASTMPGDGSEVQTERVAGGPDTNVVEVLAEKPSFKDQVLGYAKVTRGKALGNAQTKEIGQRILEGDASLHKYPAEKK</sequence>
<feature type="region of interest" description="Disordered" evidence="1">
    <location>
        <begin position="1"/>
        <end position="69"/>
    </location>
</feature>
<gene>
    <name evidence="2" type="ORF">PILCRDRAFT_224009</name>
</gene>
<reference evidence="2 3" key="1">
    <citation type="submission" date="2014-04" db="EMBL/GenBank/DDBJ databases">
        <authorList>
            <consortium name="DOE Joint Genome Institute"/>
            <person name="Kuo A."/>
            <person name="Tarkka M."/>
            <person name="Buscot F."/>
            <person name="Kohler A."/>
            <person name="Nagy L.G."/>
            <person name="Floudas D."/>
            <person name="Copeland A."/>
            <person name="Barry K.W."/>
            <person name="Cichocki N."/>
            <person name="Veneault-Fourrey C."/>
            <person name="LaButti K."/>
            <person name="Lindquist E.A."/>
            <person name="Lipzen A."/>
            <person name="Lundell T."/>
            <person name="Morin E."/>
            <person name="Murat C."/>
            <person name="Sun H."/>
            <person name="Tunlid A."/>
            <person name="Henrissat B."/>
            <person name="Grigoriev I.V."/>
            <person name="Hibbett D.S."/>
            <person name="Martin F."/>
            <person name="Nordberg H.P."/>
            <person name="Cantor M.N."/>
            <person name="Hua S.X."/>
        </authorList>
    </citation>
    <scope>NUCLEOTIDE SEQUENCE [LARGE SCALE GENOMIC DNA]</scope>
    <source>
        <strain evidence="2 3">F 1598</strain>
    </source>
</reference>
<reference evidence="3" key="2">
    <citation type="submission" date="2015-01" db="EMBL/GenBank/DDBJ databases">
        <title>Evolutionary Origins and Diversification of the Mycorrhizal Mutualists.</title>
        <authorList>
            <consortium name="DOE Joint Genome Institute"/>
            <consortium name="Mycorrhizal Genomics Consortium"/>
            <person name="Kohler A."/>
            <person name="Kuo A."/>
            <person name="Nagy L.G."/>
            <person name="Floudas D."/>
            <person name="Copeland A."/>
            <person name="Barry K.W."/>
            <person name="Cichocki N."/>
            <person name="Veneault-Fourrey C."/>
            <person name="LaButti K."/>
            <person name="Lindquist E.A."/>
            <person name="Lipzen A."/>
            <person name="Lundell T."/>
            <person name="Morin E."/>
            <person name="Murat C."/>
            <person name="Riley R."/>
            <person name="Ohm R."/>
            <person name="Sun H."/>
            <person name="Tunlid A."/>
            <person name="Henrissat B."/>
            <person name="Grigoriev I.V."/>
            <person name="Hibbett D.S."/>
            <person name="Martin F."/>
        </authorList>
    </citation>
    <scope>NUCLEOTIDE SEQUENCE [LARGE SCALE GENOMIC DNA]</scope>
    <source>
        <strain evidence="3">F 1598</strain>
    </source>
</reference>
<dbReference type="InParanoid" id="A0A0C3GFI3"/>
<dbReference type="EMBL" id="KN832975">
    <property type="protein sequence ID" value="KIM89411.1"/>
    <property type="molecule type" value="Genomic_DNA"/>
</dbReference>
<organism evidence="2 3">
    <name type="scientific">Piloderma croceum (strain F 1598)</name>
    <dbReference type="NCBI Taxonomy" id="765440"/>
    <lineage>
        <taxon>Eukaryota</taxon>
        <taxon>Fungi</taxon>
        <taxon>Dikarya</taxon>
        <taxon>Basidiomycota</taxon>
        <taxon>Agaricomycotina</taxon>
        <taxon>Agaricomycetes</taxon>
        <taxon>Agaricomycetidae</taxon>
        <taxon>Atheliales</taxon>
        <taxon>Atheliaceae</taxon>
        <taxon>Piloderma</taxon>
    </lineage>
</organism>
<name>A0A0C3GFI3_PILCF</name>
<feature type="compositionally biased region" description="Basic and acidic residues" evidence="1">
    <location>
        <begin position="1"/>
        <end position="10"/>
    </location>
</feature>
<evidence type="ECO:0000313" key="2">
    <source>
        <dbReference type="EMBL" id="KIM89411.1"/>
    </source>
</evidence>
<protein>
    <submittedName>
        <fullName evidence="2">Uncharacterized protein</fullName>
    </submittedName>
</protein>
<evidence type="ECO:0000256" key="1">
    <source>
        <dbReference type="SAM" id="MobiDB-lite"/>
    </source>
</evidence>
<dbReference type="Proteomes" id="UP000054166">
    <property type="component" value="Unassembled WGS sequence"/>
</dbReference>
<dbReference type="OrthoDB" id="3361009at2759"/>
<dbReference type="HOGENOM" id="CLU_156017_2_0_1"/>
<evidence type="ECO:0000313" key="3">
    <source>
        <dbReference type="Proteomes" id="UP000054166"/>
    </source>
</evidence>